<dbReference type="Proteomes" id="UP001075354">
    <property type="component" value="Chromosome 4"/>
</dbReference>
<gene>
    <name evidence="1" type="ORF">ONE63_007314</name>
</gene>
<reference evidence="1" key="1">
    <citation type="submission" date="2022-12" db="EMBL/GenBank/DDBJ databases">
        <title>Chromosome-level genome assembly of the bean flower thrips Megalurothrips usitatus.</title>
        <authorList>
            <person name="Ma L."/>
            <person name="Liu Q."/>
            <person name="Li H."/>
            <person name="Cai W."/>
        </authorList>
    </citation>
    <scope>NUCLEOTIDE SEQUENCE</scope>
    <source>
        <strain evidence="1">Cailab_2022a</strain>
    </source>
</reference>
<proteinExistence type="predicted"/>
<name>A0AAV7XRP8_9NEOP</name>
<organism evidence="1 2">
    <name type="scientific">Megalurothrips usitatus</name>
    <name type="common">bean blossom thrips</name>
    <dbReference type="NCBI Taxonomy" id="439358"/>
    <lineage>
        <taxon>Eukaryota</taxon>
        <taxon>Metazoa</taxon>
        <taxon>Ecdysozoa</taxon>
        <taxon>Arthropoda</taxon>
        <taxon>Hexapoda</taxon>
        <taxon>Insecta</taxon>
        <taxon>Pterygota</taxon>
        <taxon>Neoptera</taxon>
        <taxon>Paraneoptera</taxon>
        <taxon>Thysanoptera</taxon>
        <taxon>Terebrantia</taxon>
        <taxon>Thripoidea</taxon>
        <taxon>Thripidae</taxon>
        <taxon>Megalurothrips</taxon>
    </lineage>
</organism>
<dbReference type="AlphaFoldDB" id="A0AAV7XRP8"/>
<protein>
    <submittedName>
        <fullName evidence="1">Uncharacterized protein</fullName>
    </submittedName>
</protein>
<evidence type="ECO:0000313" key="1">
    <source>
        <dbReference type="EMBL" id="KAJ1528946.1"/>
    </source>
</evidence>
<evidence type="ECO:0000313" key="2">
    <source>
        <dbReference type="Proteomes" id="UP001075354"/>
    </source>
</evidence>
<accession>A0AAV7XRP8</accession>
<dbReference type="PANTHER" id="PTHR46579:SF1">
    <property type="entry name" value="F5_8 TYPE C DOMAIN-CONTAINING PROTEIN"/>
    <property type="match status" value="1"/>
</dbReference>
<dbReference type="EMBL" id="JAPTSV010000004">
    <property type="protein sequence ID" value="KAJ1528946.1"/>
    <property type="molecule type" value="Genomic_DNA"/>
</dbReference>
<sequence>MFDSSYKDEGFSAFKKIKTVNHRLFNVTPPHFVDRLPDPVDKIIYWKASVLRAFLFHFSLCILHDVLEPEYFEHFVSFVKAISILNSSSVSPGDIEISSSLLTQFVRFQILYGKRHMTHNIHMLLHVSANVDYLAPLWVTNCFKFEVMNGRVTQLVHGTRYAGIQVCSNLSVVTRLPLMVHNLNNPHVKDFCDQLRYKGLSLRVSEKISDNTLCVGELADLSIKDDWIVHEFSQIVSNPNANSLKIFNRLYMDKMLYVSSTYSRGKRISSYVKYSVGNSLEIGNIVHFVRFSPGSENPQYFAVVQRLQTSLPFQTNNVTISHVHQIHYPYVAIDVIPIIKLHTVLFKTDVSDAVYVSEPLNHFELE</sequence>
<comment type="caution">
    <text evidence="1">The sequence shown here is derived from an EMBL/GenBank/DDBJ whole genome shotgun (WGS) entry which is preliminary data.</text>
</comment>
<keyword evidence="2" id="KW-1185">Reference proteome</keyword>
<dbReference type="PANTHER" id="PTHR46579">
    <property type="entry name" value="F5/8 TYPE C DOMAIN-CONTAINING PROTEIN-RELATED"/>
    <property type="match status" value="1"/>
</dbReference>